<name>A0ABP0GE22_CLALP</name>
<proteinExistence type="predicted"/>
<gene>
    <name evidence="2" type="ORF">CVLEPA_LOCUS21597</name>
</gene>
<evidence type="ECO:0008006" key="4">
    <source>
        <dbReference type="Google" id="ProtNLM"/>
    </source>
</evidence>
<sequence length="152" mass="17006">MSCARSLQARSENENNLAQLLAMALNEVMRLDEHNQQLFSRSRRTKPTPSSIGVGKTYCAGGKRKRDEVESLNMDNVDNLDPKRRRARLLTTTNIRIAGQGRITLGKPIDFNVVHDVKEARSNPSGSSLWKKVVRTQHGRMCQSMLSACVIA</sequence>
<comment type="caution">
    <text evidence="2">The sequence shown here is derived from an EMBL/GenBank/DDBJ whole genome shotgun (WGS) entry which is preliminary data.</text>
</comment>
<evidence type="ECO:0000313" key="3">
    <source>
        <dbReference type="Proteomes" id="UP001642483"/>
    </source>
</evidence>
<dbReference type="Proteomes" id="UP001642483">
    <property type="component" value="Unassembled WGS sequence"/>
</dbReference>
<organism evidence="2 3">
    <name type="scientific">Clavelina lepadiformis</name>
    <name type="common">Light-bulb sea squirt</name>
    <name type="synonym">Ascidia lepadiformis</name>
    <dbReference type="NCBI Taxonomy" id="159417"/>
    <lineage>
        <taxon>Eukaryota</taxon>
        <taxon>Metazoa</taxon>
        <taxon>Chordata</taxon>
        <taxon>Tunicata</taxon>
        <taxon>Ascidiacea</taxon>
        <taxon>Aplousobranchia</taxon>
        <taxon>Clavelinidae</taxon>
        <taxon>Clavelina</taxon>
    </lineage>
</organism>
<protein>
    <recommendedName>
        <fullName evidence="4">Neurotrophin-3</fullName>
    </recommendedName>
</protein>
<accession>A0ABP0GE22</accession>
<reference evidence="2 3" key="1">
    <citation type="submission" date="2024-02" db="EMBL/GenBank/DDBJ databases">
        <authorList>
            <person name="Daric V."/>
            <person name="Darras S."/>
        </authorList>
    </citation>
    <scope>NUCLEOTIDE SEQUENCE [LARGE SCALE GENOMIC DNA]</scope>
</reference>
<dbReference type="EMBL" id="CAWYQH010000108">
    <property type="protein sequence ID" value="CAK8689622.1"/>
    <property type="molecule type" value="Genomic_DNA"/>
</dbReference>
<keyword evidence="3" id="KW-1185">Reference proteome</keyword>
<evidence type="ECO:0000313" key="2">
    <source>
        <dbReference type="EMBL" id="CAK8689622.1"/>
    </source>
</evidence>
<evidence type="ECO:0000256" key="1">
    <source>
        <dbReference type="SAM" id="MobiDB-lite"/>
    </source>
</evidence>
<feature type="region of interest" description="Disordered" evidence="1">
    <location>
        <begin position="39"/>
        <end position="59"/>
    </location>
</feature>